<dbReference type="EMBL" id="AZBU02000006">
    <property type="protein sequence ID" value="TKR73307.1"/>
    <property type="molecule type" value="Genomic_DNA"/>
</dbReference>
<evidence type="ECO:0000313" key="2">
    <source>
        <dbReference type="EMBL" id="TKR73307.1"/>
    </source>
</evidence>
<accession>A0A4U5MU46</accession>
<dbReference type="PANTHER" id="PTHR21523:SF44">
    <property type="entry name" value="MLT-TEN (MLT-10) RELATED"/>
    <property type="match status" value="1"/>
</dbReference>
<keyword evidence="3" id="KW-1185">Reference proteome</keyword>
<evidence type="ECO:0000313" key="3">
    <source>
        <dbReference type="Proteomes" id="UP000298663"/>
    </source>
</evidence>
<comment type="caution">
    <text evidence="2">The sequence shown here is derived from an EMBL/GenBank/DDBJ whole genome shotgun (WGS) entry which is preliminary data.</text>
</comment>
<gene>
    <name evidence="2" type="ORF">L596_020631</name>
</gene>
<protein>
    <submittedName>
        <fullName evidence="2">Uncharacterized protein</fullName>
    </submittedName>
</protein>
<keyword evidence="1" id="KW-0472">Membrane</keyword>
<dbReference type="STRING" id="34508.A0A4U5MU46"/>
<keyword evidence="1" id="KW-1133">Transmembrane helix</keyword>
<feature type="transmembrane region" description="Helical" evidence="1">
    <location>
        <begin position="582"/>
        <end position="606"/>
    </location>
</feature>
<dbReference type="PANTHER" id="PTHR21523">
    <property type="match status" value="1"/>
</dbReference>
<evidence type="ECO:0000256" key="1">
    <source>
        <dbReference type="SAM" id="Phobius"/>
    </source>
</evidence>
<organism evidence="2 3">
    <name type="scientific">Steinernema carpocapsae</name>
    <name type="common">Entomopathogenic nematode</name>
    <dbReference type="NCBI Taxonomy" id="34508"/>
    <lineage>
        <taxon>Eukaryota</taxon>
        <taxon>Metazoa</taxon>
        <taxon>Ecdysozoa</taxon>
        <taxon>Nematoda</taxon>
        <taxon>Chromadorea</taxon>
        <taxon>Rhabditida</taxon>
        <taxon>Tylenchina</taxon>
        <taxon>Panagrolaimomorpha</taxon>
        <taxon>Strongyloidoidea</taxon>
        <taxon>Steinernematidae</taxon>
        <taxon>Steinernema</taxon>
    </lineage>
</organism>
<name>A0A4U5MU46_STECR</name>
<proteinExistence type="predicted"/>
<feature type="transmembrane region" description="Helical" evidence="1">
    <location>
        <begin position="626"/>
        <end position="647"/>
    </location>
</feature>
<keyword evidence="1" id="KW-0812">Transmembrane</keyword>
<dbReference type="Proteomes" id="UP000298663">
    <property type="component" value="Unassembled WGS sequence"/>
</dbReference>
<dbReference type="AlphaFoldDB" id="A0A4U5MU46"/>
<reference evidence="2 3" key="1">
    <citation type="journal article" date="2015" name="Genome Biol.">
        <title>Comparative genomics of Steinernema reveals deeply conserved gene regulatory networks.</title>
        <authorList>
            <person name="Dillman A.R."/>
            <person name="Macchietto M."/>
            <person name="Porter C.F."/>
            <person name="Rogers A."/>
            <person name="Williams B."/>
            <person name="Antoshechkin I."/>
            <person name="Lee M.M."/>
            <person name="Goodwin Z."/>
            <person name="Lu X."/>
            <person name="Lewis E.E."/>
            <person name="Goodrich-Blair H."/>
            <person name="Stock S.P."/>
            <person name="Adams B.J."/>
            <person name="Sternberg P.W."/>
            <person name="Mortazavi A."/>
        </authorList>
    </citation>
    <scope>NUCLEOTIDE SEQUENCE [LARGE SCALE GENOMIC DNA]</scope>
    <source>
        <strain evidence="2 3">ALL</strain>
    </source>
</reference>
<reference evidence="2 3" key="2">
    <citation type="journal article" date="2019" name="G3 (Bethesda)">
        <title>Hybrid Assembly of the Genome of the Entomopathogenic Nematode Steinernema carpocapsae Identifies the X-Chromosome.</title>
        <authorList>
            <person name="Serra L."/>
            <person name="Macchietto M."/>
            <person name="Macias-Munoz A."/>
            <person name="McGill C.J."/>
            <person name="Rodriguez I.M."/>
            <person name="Rodriguez B."/>
            <person name="Murad R."/>
            <person name="Mortazavi A."/>
        </authorList>
    </citation>
    <scope>NUCLEOTIDE SEQUENCE [LARGE SCALE GENOMIC DNA]</scope>
    <source>
        <strain evidence="2 3">ALL</strain>
    </source>
</reference>
<sequence>MDNKTFKAVHKLHHHWYMTSIKALMGQLGKELYQQLNSEDQQTFASCLDIIEYRNDLSSGAKCLVAAKRRLENTLRARPKVKKKPLKHKTMKTKPPTAKNIYMRQKQANVFKAATVGVKTISTLEKLKNIIERRKQTKFSPVKKQTSKWFQKPIAFFKMQNKNMTTRPSRFPGVFSHKTLQATMKPLKIIKNHLASAPTRRSRPSYLWIAQNSTVFRKEQISKNSTRPRKFNLTQFRSVRTGNKPKLTIKSSKIRRFPVVKPTQLITKKVTSKKKLKEIMKLNMWKRQKNVHHRFRRSEYRLLKSFPNRPKIKQLAEITSLVDPTKPSVIQRVSNLIVRVTQGNESNYHQGDWLKTYEELQKLKKAMDEKKQMPGAKAFDFRLYDLVLDKDKPSKSPQEKLKSPSLLNSALDLIESMSGREHKIHREEMNIRMMSPRIAPLMPDKAAAKMRTLSPSVLAFYKDVSDGSLKGEILEATERLSTAFEFLEKSFSHFQTRDIDKRGFTFMEPNQMERILKDHGRLSSLLTSVCISSSGVDNPSDVGFNMEEYSNLTKSQREESLWRRIELIAENRTEVLREKRSFNLISVLSPVILAPYMFNPIYGLSVLGPTILSPNIFSPLILNPSVLGPFILSPAVAMPFILSPYLLSPYILTPIVMAPFILNPYVLAPNVINPYVLSPLILSPLVLCPDLLSPQVLGGAILSPSVASPPILTESFLMGNVLSPSFLS</sequence>
<dbReference type="OrthoDB" id="5917548at2759"/>